<evidence type="ECO:0000313" key="3">
    <source>
        <dbReference type="EMBL" id="HFK96265.1"/>
    </source>
</evidence>
<dbReference type="EMBL" id="DSTK01000011">
    <property type="protein sequence ID" value="HFK96265.1"/>
    <property type="molecule type" value="Genomic_DNA"/>
</dbReference>
<gene>
    <name evidence="3" type="ORF">ENS06_02945</name>
</gene>
<dbReference type="PANTHER" id="PTHR43169">
    <property type="entry name" value="EXSB FAMILY PROTEIN"/>
    <property type="match status" value="1"/>
</dbReference>
<dbReference type="GO" id="GO:0016783">
    <property type="term" value="F:sulfurtransferase activity"/>
    <property type="evidence" value="ECO:0007669"/>
    <property type="project" value="InterPro"/>
</dbReference>
<dbReference type="PIRSF" id="PIRSF006661">
    <property type="entry name" value="PP-lp_UCP006661"/>
    <property type="match status" value="1"/>
</dbReference>
<dbReference type="PANTHER" id="PTHR43169:SF2">
    <property type="entry name" value="NAD_GMP SYNTHASE DOMAIN-CONTAINING PROTEIN"/>
    <property type="match status" value="1"/>
</dbReference>
<dbReference type="Gene3D" id="3.40.50.620">
    <property type="entry name" value="HUPs"/>
    <property type="match status" value="1"/>
</dbReference>
<accession>A0A832EII6</accession>
<dbReference type="GO" id="GO:0006163">
    <property type="term" value="P:purine nucleotide metabolic process"/>
    <property type="evidence" value="ECO:0007669"/>
    <property type="project" value="UniProtKB-ARBA"/>
</dbReference>
<dbReference type="SUPFAM" id="SSF52402">
    <property type="entry name" value="Adenine nucleotide alpha hydrolases-like"/>
    <property type="match status" value="1"/>
</dbReference>
<protein>
    <submittedName>
        <fullName evidence="3">TIGR00268 family protein</fullName>
    </submittedName>
</protein>
<dbReference type="InterPro" id="IPR022310">
    <property type="entry name" value="NAD/GMP_synthase"/>
</dbReference>
<comment type="caution">
    <text evidence="3">The sequence shown here is derived from an EMBL/GenBank/DDBJ whole genome shotgun (WGS) entry which is preliminary data.</text>
</comment>
<dbReference type="AlphaFoldDB" id="A0A832EII6"/>
<dbReference type="InterPro" id="IPR005232">
    <property type="entry name" value="LarE"/>
</dbReference>
<feature type="active site" description="Nucleophile and sulfur donor" evidence="1">
    <location>
        <position position="186"/>
    </location>
</feature>
<reference evidence="3" key="1">
    <citation type="journal article" date="2020" name="mSystems">
        <title>Genome- and Community-Level Interaction Insights into Carbon Utilization and Element Cycling Functions of Hydrothermarchaeota in Hydrothermal Sediment.</title>
        <authorList>
            <person name="Zhou Z."/>
            <person name="Liu Y."/>
            <person name="Xu W."/>
            <person name="Pan J."/>
            <person name="Luo Z.H."/>
            <person name="Li M."/>
        </authorList>
    </citation>
    <scope>NUCLEOTIDE SEQUENCE [LARGE SCALE GENOMIC DNA]</scope>
    <source>
        <strain evidence="3">SpSt-456</strain>
    </source>
</reference>
<evidence type="ECO:0000259" key="2">
    <source>
        <dbReference type="Pfam" id="PF02540"/>
    </source>
</evidence>
<organism evidence="3">
    <name type="scientific">Desulfacinum infernum</name>
    <dbReference type="NCBI Taxonomy" id="35837"/>
    <lineage>
        <taxon>Bacteria</taxon>
        <taxon>Pseudomonadati</taxon>
        <taxon>Thermodesulfobacteriota</taxon>
        <taxon>Syntrophobacteria</taxon>
        <taxon>Syntrophobacterales</taxon>
        <taxon>Syntrophobacteraceae</taxon>
        <taxon>Desulfacinum</taxon>
    </lineage>
</organism>
<name>A0A832EII6_9BACT</name>
<evidence type="ECO:0000256" key="1">
    <source>
        <dbReference type="PIRSR" id="PIRSR006661-1"/>
    </source>
</evidence>
<proteinExistence type="predicted"/>
<dbReference type="InterPro" id="IPR052188">
    <property type="entry name" value="Ni-pincer_cofactor_biosynth"/>
</dbReference>
<sequence>MKSPSDGIDRVRAAVGPEKTGRLHAMTAFCEAVAVAYSGGVDSTLLAFLLARVFKKRVQAVLVKSPFLAAREEAAALSVATALALPVQVLPVNLLAADGVRENGPDRCYRCKGALMDAVIQNVGSGWTLVDGSHAGDAEKDRPGRKALVEKGVMSPLALAGWTKEDIRRTARAFGLPNRDKPSQSCLATRIPHGTPLDADLLQRIEAAEDFLQETGCRHVRVRWVSGGARIQVGSTDMPMVKAPAAHARLLARMKQLGFSEIFLDPVPYSAD</sequence>
<dbReference type="InterPro" id="IPR014729">
    <property type="entry name" value="Rossmann-like_a/b/a_fold"/>
</dbReference>
<feature type="domain" description="NAD/GMP synthase" evidence="2">
    <location>
        <begin position="31"/>
        <end position="93"/>
    </location>
</feature>
<dbReference type="Pfam" id="PF02540">
    <property type="entry name" value="NAD_synthase"/>
    <property type="match status" value="1"/>
</dbReference>